<evidence type="ECO:0000256" key="4">
    <source>
        <dbReference type="ARBA" id="ARBA00022840"/>
    </source>
</evidence>
<dbReference type="SUPFAM" id="SSF52317">
    <property type="entry name" value="Class I glutamine amidotransferase-like"/>
    <property type="match status" value="1"/>
</dbReference>
<protein>
    <recommendedName>
        <fullName evidence="7">Cobyrinate a,c-diamide synthase</fullName>
        <ecNumber evidence="7">6.3.5.11</ecNumber>
    </recommendedName>
    <alternativeName>
        <fullName evidence="7">Cobyrinic acid a,c-diamide synthetase</fullName>
    </alternativeName>
</protein>
<keyword evidence="2 7" id="KW-0436">Ligase</keyword>
<evidence type="ECO:0000256" key="5">
    <source>
        <dbReference type="ARBA" id="ARBA00022842"/>
    </source>
</evidence>
<comment type="domain">
    <text evidence="7">Comprises of two domains. The C-terminal domain contains the binding site for glutamine and catalyzes the hydrolysis of this substrate to glutamate and ammonia. The N-terminal domain is anticipated to bind ATP and cobyrinate and catalyzes the ultimate synthesis of the diamide product. The ammonia produced via the glutaminase domain is probably translocated to the adjacent domain via a molecular tunnel, where it reacts with an activated intermediate.</text>
</comment>
<comment type="cofactor">
    <cofactor evidence="1 7">
        <name>Mg(2+)</name>
        <dbReference type="ChEBI" id="CHEBI:18420"/>
    </cofactor>
</comment>
<accession>A0A2T2XI35</accession>
<gene>
    <name evidence="7" type="primary">cbiA</name>
    <name evidence="10" type="ORF">C7B46_06805</name>
</gene>
<keyword evidence="6 7" id="KW-0315">Glutamine amidotransferase</keyword>
<comment type="catalytic activity">
    <reaction evidence="7">
        <text>cob(II)yrinate + 2 L-glutamine + 2 ATP + 2 H2O = cob(II)yrinate a,c diamide + 2 L-glutamate + 2 ADP + 2 phosphate + 2 H(+)</text>
        <dbReference type="Rhea" id="RHEA:26289"/>
        <dbReference type="ChEBI" id="CHEBI:15377"/>
        <dbReference type="ChEBI" id="CHEBI:15378"/>
        <dbReference type="ChEBI" id="CHEBI:29985"/>
        <dbReference type="ChEBI" id="CHEBI:30616"/>
        <dbReference type="ChEBI" id="CHEBI:43474"/>
        <dbReference type="ChEBI" id="CHEBI:58359"/>
        <dbReference type="ChEBI" id="CHEBI:58537"/>
        <dbReference type="ChEBI" id="CHEBI:58894"/>
        <dbReference type="ChEBI" id="CHEBI:456216"/>
        <dbReference type="EC" id="6.3.5.11"/>
    </reaction>
</comment>
<dbReference type="GO" id="GO:0042242">
    <property type="term" value="F:cobyrinic acid a,c-diamide synthase activity"/>
    <property type="evidence" value="ECO:0007669"/>
    <property type="project" value="UniProtKB-UniRule"/>
</dbReference>
<comment type="function">
    <text evidence="7">Catalyzes the ATP-dependent amidation of the two carboxylate groups at positions a and c of cobyrinate, using either L-glutamine or ammonia as the nitrogen source.</text>
</comment>
<feature type="domain" description="CobB/CobQ-like glutamine amidotransferase" evidence="9">
    <location>
        <begin position="245"/>
        <end position="434"/>
    </location>
</feature>
<dbReference type="Gene3D" id="3.40.50.880">
    <property type="match status" value="1"/>
</dbReference>
<dbReference type="PROSITE" id="PS51274">
    <property type="entry name" value="GATASE_COBBQ"/>
    <property type="match status" value="1"/>
</dbReference>
<dbReference type="InterPro" id="IPR029062">
    <property type="entry name" value="Class_I_gatase-like"/>
</dbReference>
<dbReference type="InterPro" id="IPR002586">
    <property type="entry name" value="CobQ/CobB/MinD/ParA_Nub-bd_dom"/>
</dbReference>
<evidence type="ECO:0000259" key="9">
    <source>
        <dbReference type="Pfam" id="PF07685"/>
    </source>
</evidence>
<evidence type="ECO:0000313" key="10">
    <source>
        <dbReference type="EMBL" id="PSR34140.1"/>
    </source>
</evidence>
<dbReference type="EC" id="6.3.5.11" evidence="7"/>
<dbReference type="GO" id="GO:0009236">
    <property type="term" value="P:cobalamin biosynthetic process"/>
    <property type="evidence" value="ECO:0007669"/>
    <property type="project" value="UniProtKB-UniRule"/>
</dbReference>
<evidence type="ECO:0000256" key="7">
    <source>
        <dbReference type="HAMAP-Rule" id="MF_00027"/>
    </source>
</evidence>
<comment type="similarity">
    <text evidence="7">Belongs to the CobB/CbiA family.</text>
</comment>
<comment type="pathway">
    <text evidence="7">Cofactor biosynthesis; adenosylcobalamin biosynthesis; cob(II)yrinate a,c-diamide from sirohydrochlorin (anaerobic route): step 10/10.</text>
</comment>
<dbReference type="GO" id="GO:0005524">
    <property type="term" value="F:ATP binding"/>
    <property type="evidence" value="ECO:0007669"/>
    <property type="project" value="UniProtKB-UniRule"/>
</dbReference>
<dbReference type="InterPro" id="IPR027417">
    <property type="entry name" value="P-loop_NTPase"/>
</dbReference>
<comment type="caution">
    <text evidence="10">The sequence shown here is derived from an EMBL/GenBank/DDBJ whole genome shotgun (WGS) entry which is preliminary data.</text>
</comment>
<dbReference type="HAMAP" id="MF_00027">
    <property type="entry name" value="CobB_CbiA"/>
    <property type="match status" value="1"/>
</dbReference>
<dbReference type="InterPro" id="IPR011698">
    <property type="entry name" value="GATase_3"/>
</dbReference>
<evidence type="ECO:0000256" key="6">
    <source>
        <dbReference type="ARBA" id="ARBA00022962"/>
    </source>
</evidence>
<dbReference type="Pfam" id="PF07685">
    <property type="entry name" value="GATase_3"/>
    <property type="match status" value="1"/>
</dbReference>
<evidence type="ECO:0000256" key="1">
    <source>
        <dbReference type="ARBA" id="ARBA00001946"/>
    </source>
</evidence>
<evidence type="ECO:0000313" key="11">
    <source>
        <dbReference type="Proteomes" id="UP000242972"/>
    </source>
</evidence>
<name>A0A2T2XI35_9FIRM</name>
<evidence type="ECO:0000259" key="8">
    <source>
        <dbReference type="Pfam" id="PF01656"/>
    </source>
</evidence>
<dbReference type="SUPFAM" id="SSF52540">
    <property type="entry name" value="P-loop containing nucleoside triphosphate hydrolases"/>
    <property type="match status" value="1"/>
</dbReference>
<proteinExistence type="inferred from homology"/>
<dbReference type="CDD" id="cd05388">
    <property type="entry name" value="CobB_N"/>
    <property type="match status" value="1"/>
</dbReference>
<comment type="miscellaneous">
    <text evidence="7">The a and c carboxylates of cobyrinate are activated for nucleophilic attack via formation of a phosphorylated intermediate by ATP. CbiA catalyzes first the amidation of the c-carboxylate, and then that of the a-carboxylate.</text>
</comment>
<feature type="active site" description="Nucleophile" evidence="7">
    <location>
        <position position="327"/>
    </location>
</feature>
<dbReference type="EMBL" id="PXYW01000012">
    <property type="protein sequence ID" value="PSR34140.1"/>
    <property type="molecule type" value="Genomic_DNA"/>
</dbReference>
<keyword evidence="3 7" id="KW-0547">Nucleotide-binding</keyword>
<keyword evidence="7" id="KW-0169">Cobalamin biosynthesis</keyword>
<dbReference type="InterPro" id="IPR004484">
    <property type="entry name" value="CbiA/CobB_synth"/>
</dbReference>
<dbReference type="Gene3D" id="3.40.50.300">
    <property type="entry name" value="P-loop containing nucleotide triphosphate hydrolases"/>
    <property type="match status" value="2"/>
</dbReference>
<organism evidence="10 11">
    <name type="scientific">Sulfobacillus benefaciens</name>
    <dbReference type="NCBI Taxonomy" id="453960"/>
    <lineage>
        <taxon>Bacteria</taxon>
        <taxon>Bacillati</taxon>
        <taxon>Bacillota</taxon>
        <taxon>Clostridia</taxon>
        <taxon>Eubacteriales</taxon>
        <taxon>Clostridiales Family XVII. Incertae Sedis</taxon>
        <taxon>Sulfobacillus</taxon>
    </lineage>
</organism>
<sequence>MVAGTHSGVGKTTITLALMAALIQRGLKIQGFKVGPDYIDPGYHTAVTGRPSRNLDAWMAGVDGMLELLERGSIGADMAVIEGVMGYYDGRKLESFSGSSAEIARITKTPVLLVVDVAGMAETAAAVVRGFQSLDAAGNIVGIIVNRVGSHGHFALVQRAIETVAHLPVVGYLLKNPAIEMPERHLGLLPAIERGSLTALWDRLADQISHTFDWPRIMRLAYSAREVPRPHGHMFSGMPKRSVGKVAVARDAAFNFYYPENLELLEDAGLEVAPFSPLAGEAIPSDADALYLGGGFPEEFLGALSDAPYLAELRQRLRRGLPTLAECGGYMYLGESITNHAGETYPMASVLPIRVAMQRTLAALGYREIESLVDSPVLAAGEMARGHEFHYSRATFVNDAKPSGYRIKGWKGQGQDGVANSQLAAGYAHLYFPSNLHMARRLADHAVAYRQQH</sequence>
<feature type="site" description="Increases nucleophilicity of active site Cys" evidence="7">
    <location>
        <position position="429"/>
    </location>
</feature>
<dbReference type="NCBIfam" id="NF002204">
    <property type="entry name" value="PRK01077.1"/>
    <property type="match status" value="1"/>
</dbReference>
<keyword evidence="4 7" id="KW-0067">ATP-binding</keyword>
<dbReference type="AlphaFoldDB" id="A0A2T2XI35"/>
<dbReference type="CDD" id="cd03130">
    <property type="entry name" value="GATase1_CobB"/>
    <property type="match status" value="1"/>
</dbReference>
<dbReference type="Pfam" id="PF01656">
    <property type="entry name" value="CbiA"/>
    <property type="match status" value="1"/>
</dbReference>
<evidence type="ECO:0000256" key="2">
    <source>
        <dbReference type="ARBA" id="ARBA00022598"/>
    </source>
</evidence>
<reference evidence="10 11" key="1">
    <citation type="journal article" date="2014" name="BMC Genomics">
        <title>Comparison of environmental and isolate Sulfobacillus genomes reveals diverse carbon, sulfur, nitrogen, and hydrogen metabolisms.</title>
        <authorList>
            <person name="Justice N.B."/>
            <person name="Norman A."/>
            <person name="Brown C.T."/>
            <person name="Singh A."/>
            <person name="Thomas B.C."/>
            <person name="Banfield J.F."/>
        </authorList>
    </citation>
    <scope>NUCLEOTIDE SEQUENCE [LARGE SCALE GENOMIC DNA]</scope>
    <source>
        <strain evidence="10">AMDSBA4</strain>
    </source>
</reference>
<dbReference type="Proteomes" id="UP000242972">
    <property type="component" value="Unassembled WGS sequence"/>
</dbReference>
<keyword evidence="5 7" id="KW-0460">Magnesium</keyword>
<feature type="domain" description="CobQ/CobB/MinD/ParA nucleotide binding" evidence="8">
    <location>
        <begin position="1"/>
        <end position="186"/>
    </location>
</feature>
<dbReference type="UniPathway" id="UPA00148">
    <property type="reaction ID" value="UER00231"/>
</dbReference>
<evidence type="ECO:0000256" key="3">
    <source>
        <dbReference type="ARBA" id="ARBA00022741"/>
    </source>
</evidence>
<dbReference type="PANTHER" id="PTHR43873">
    <property type="entry name" value="COBYRINATE A,C-DIAMIDE SYNTHASE"/>
    <property type="match status" value="1"/>
</dbReference>
<dbReference type="NCBIfam" id="TIGR00379">
    <property type="entry name" value="cobB"/>
    <property type="match status" value="1"/>
</dbReference>
<dbReference type="PANTHER" id="PTHR43873:SF1">
    <property type="entry name" value="COBYRINATE A,C-DIAMIDE SYNTHASE"/>
    <property type="match status" value="1"/>
</dbReference>